<evidence type="ECO:0000313" key="2">
    <source>
        <dbReference type="Proteomes" id="UP001652660"/>
    </source>
</evidence>
<protein>
    <submittedName>
        <fullName evidence="3">Uncharacterized mitochondrial protein AtMg01250-like</fullName>
    </submittedName>
</protein>
<dbReference type="Proteomes" id="UP001652660">
    <property type="component" value="Chromosome 6c"/>
</dbReference>
<accession>A0ABM4UQN7</accession>
<name>A0ABM4UQN7_COFAR</name>
<keyword evidence="2" id="KW-1185">Reference proteome</keyword>
<dbReference type="PANTHER" id="PTHR46890">
    <property type="entry name" value="NON-LTR RETROLELEMENT REVERSE TRANSCRIPTASE-LIKE PROTEIN-RELATED"/>
    <property type="match status" value="1"/>
</dbReference>
<dbReference type="RefSeq" id="XP_071909594.1">
    <property type="nucleotide sequence ID" value="XM_072053493.1"/>
</dbReference>
<feature type="domain" description="Reverse transcriptase" evidence="1">
    <location>
        <begin position="1"/>
        <end position="124"/>
    </location>
</feature>
<dbReference type="PROSITE" id="PS50878">
    <property type="entry name" value="RT_POL"/>
    <property type="match status" value="1"/>
</dbReference>
<gene>
    <name evidence="3" type="primary">LOC140008655</name>
</gene>
<dbReference type="SUPFAM" id="SSF56672">
    <property type="entry name" value="DNA/RNA polymerases"/>
    <property type="match status" value="1"/>
</dbReference>
<proteinExistence type="predicted"/>
<dbReference type="Pfam" id="PF00078">
    <property type="entry name" value="RVT_1"/>
    <property type="match status" value="1"/>
</dbReference>
<reference evidence="3" key="1">
    <citation type="submission" date="2025-08" db="UniProtKB">
        <authorList>
            <consortium name="RefSeq"/>
        </authorList>
    </citation>
    <scope>IDENTIFICATION</scope>
    <source>
        <tissue evidence="3">Leaves</tissue>
    </source>
</reference>
<evidence type="ECO:0000313" key="3">
    <source>
        <dbReference type="RefSeq" id="XP_071909594.1"/>
    </source>
</evidence>
<dbReference type="InterPro" id="IPR043502">
    <property type="entry name" value="DNA/RNA_pol_sf"/>
</dbReference>
<organism evidence="2 3">
    <name type="scientific">Coffea arabica</name>
    <name type="common">Arabian coffee</name>
    <dbReference type="NCBI Taxonomy" id="13443"/>
    <lineage>
        <taxon>Eukaryota</taxon>
        <taxon>Viridiplantae</taxon>
        <taxon>Streptophyta</taxon>
        <taxon>Embryophyta</taxon>
        <taxon>Tracheophyta</taxon>
        <taxon>Spermatophyta</taxon>
        <taxon>Magnoliopsida</taxon>
        <taxon>eudicotyledons</taxon>
        <taxon>Gunneridae</taxon>
        <taxon>Pentapetalae</taxon>
        <taxon>asterids</taxon>
        <taxon>lamiids</taxon>
        <taxon>Gentianales</taxon>
        <taxon>Rubiaceae</taxon>
        <taxon>Ixoroideae</taxon>
        <taxon>Gardenieae complex</taxon>
        <taxon>Bertiereae - Coffeeae clade</taxon>
        <taxon>Coffeeae</taxon>
        <taxon>Coffea</taxon>
    </lineage>
</organism>
<dbReference type="InterPro" id="IPR052343">
    <property type="entry name" value="Retrotransposon-Effector_Assoc"/>
</dbReference>
<dbReference type="InterPro" id="IPR000477">
    <property type="entry name" value="RT_dom"/>
</dbReference>
<sequence>MAVKLDMSKAYDRVEWKFLDAMMDKMGCCTIWRNWIWSCLSSVTCSFNINGVPKEFVIPERGIRQGDPLSPYLFLLCSEGFSNLLKQAEEDKRISGIKISRTGPSMTHLFFADDSLKPGNSFKF</sequence>
<dbReference type="PANTHER" id="PTHR46890:SF48">
    <property type="entry name" value="RNA-DIRECTED DNA POLYMERASE"/>
    <property type="match status" value="1"/>
</dbReference>
<dbReference type="GeneID" id="140008655"/>
<evidence type="ECO:0000259" key="1">
    <source>
        <dbReference type="PROSITE" id="PS50878"/>
    </source>
</evidence>